<comment type="caution">
    <text evidence="6">The sequence shown here is derived from an EMBL/GenBank/DDBJ whole genome shotgun (WGS) entry which is preliminary data.</text>
</comment>
<comment type="similarity">
    <text evidence="1">Belongs to the ner transcriptional regulatory family.</text>
</comment>
<keyword evidence="2" id="KW-0805">Transcription regulation</keyword>
<evidence type="ECO:0000256" key="4">
    <source>
        <dbReference type="ARBA" id="ARBA00023163"/>
    </source>
</evidence>
<sequence>MTKHKAPKKPASSDWHRADIKAALEKAGWSLRRLAAHHGYAAPTTLTIPLNRPWPKGERIIAAAIGVDPAEIWPSRYQKKYSAPRCDEDAKTLEGDVACA</sequence>
<keyword evidence="4" id="KW-0804">Transcription</keyword>
<proteinExistence type="inferred from homology"/>
<dbReference type="RefSeq" id="WP_102773495.1">
    <property type="nucleotide sequence ID" value="NZ_POQS01000003.1"/>
</dbReference>
<organism evidence="6 7">
    <name type="scientific">Achromobacter pulmonis</name>
    <dbReference type="NCBI Taxonomy" id="1389932"/>
    <lineage>
        <taxon>Bacteria</taxon>
        <taxon>Pseudomonadati</taxon>
        <taxon>Pseudomonadota</taxon>
        <taxon>Betaproteobacteria</taxon>
        <taxon>Burkholderiales</taxon>
        <taxon>Alcaligenaceae</taxon>
        <taxon>Achromobacter</taxon>
    </lineage>
</organism>
<dbReference type="Pfam" id="PF13693">
    <property type="entry name" value="HTH_35"/>
    <property type="match status" value="1"/>
</dbReference>
<dbReference type="SUPFAM" id="SSF47413">
    <property type="entry name" value="lambda repressor-like DNA-binding domains"/>
    <property type="match status" value="1"/>
</dbReference>
<evidence type="ECO:0000256" key="2">
    <source>
        <dbReference type="ARBA" id="ARBA00023015"/>
    </source>
</evidence>
<evidence type="ECO:0000256" key="1">
    <source>
        <dbReference type="ARBA" id="ARBA00006157"/>
    </source>
</evidence>
<evidence type="ECO:0000259" key="5">
    <source>
        <dbReference type="Pfam" id="PF13693"/>
    </source>
</evidence>
<keyword evidence="3" id="KW-0238">DNA-binding</keyword>
<dbReference type="GO" id="GO:0003677">
    <property type="term" value="F:DNA binding"/>
    <property type="evidence" value="ECO:0007669"/>
    <property type="project" value="UniProtKB-KW"/>
</dbReference>
<gene>
    <name evidence="6" type="ORF">C1I89_15000</name>
</gene>
<dbReference type="InterPro" id="IPR038722">
    <property type="entry name" value="Ner_HTH_dom"/>
</dbReference>
<name>A0A2N8KJZ0_9BURK</name>
<reference evidence="6 7" key="1">
    <citation type="submission" date="2018-01" db="EMBL/GenBank/DDBJ databases">
        <title>The draft genome of an aniline degradation strain ANB-1.</title>
        <authorList>
            <person name="Zhang L."/>
            <person name="Jiang J."/>
        </authorList>
    </citation>
    <scope>NUCLEOTIDE SEQUENCE [LARGE SCALE GENOMIC DNA]</scope>
    <source>
        <strain evidence="6 7">ANB-1</strain>
    </source>
</reference>
<keyword evidence="7" id="KW-1185">Reference proteome</keyword>
<feature type="domain" description="Ner winged helix-turn-helix DNA-binding" evidence="5">
    <location>
        <begin position="14"/>
        <end position="82"/>
    </location>
</feature>
<protein>
    <submittedName>
        <fullName evidence="6">Transcriptional regulator</fullName>
    </submittedName>
</protein>
<accession>A0A2N8KJZ0</accession>
<evidence type="ECO:0000313" key="7">
    <source>
        <dbReference type="Proteomes" id="UP000235994"/>
    </source>
</evidence>
<dbReference type="EMBL" id="POQS01000003">
    <property type="protein sequence ID" value="PND33745.1"/>
    <property type="molecule type" value="Genomic_DNA"/>
</dbReference>
<evidence type="ECO:0000256" key="3">
    <source>
        <dbReference type="ARBA" id="ARBA00023125"/>
    </source>
</evidence>
<dbReference type="Gene3D" id="1.10.260.40">
    <property type="entry name" value="lambda repressor-like DNA-binding domains"/>
    <property type="match status" value="1"/>
</dbReference>
<dbReference type="InterPro" id="IPR010982">
    <property type="entry name" value="Lambda_DNA-bd_dom_sf"/>
</dbReference>
<dbReference type="AlphaFoldDB" id="A0A2N8KJZ0"/>
<dbReference type="Proteomes" id="UP000235994">
    <property type="component" value="Unassembled WGS sequence"/>
</dbReference>
<evidence type="ECO:0000313" key="6">
    <source>
        <dbReference type="EMBL" id="PND33745.1"/>
    </source>
</evidence>